<reference evidence="7" key="1">
    <citation type="submission" date="2020-11" db="EMBL/GenBank/DDBJ databases">
        <authorList>
            <person name="Koelle M."/>
            <person name="Horta M.A.C."/>
            <person name="Nowrousian M."/>
            <person name="Ohm R.A."/>
            <person name="Benz P."/>
            <person name="Pilgard A."/>
        </authorList>
    </citation>
    <scope>NUCLEOTIDE SEQUENCE</scope>
    <source>
        <strain evidence="7">FPRL280</strain>
    </source>
</reference>
<keyword evidence="4" id="KW-0560">Oxidoreductase</keyword>
<dbReference type="Gene3D" id="2.60.40.650">
    <property type="match status" value="1"/>
</dbReference>
<evidence type="ECO:0000313" key="7">
    <source>
        <dbReference type="EMBL" id="KAF9818576.1"/>
    </source>
</evidence>
<comment type="cofactor">
    <cofactor evidence="1">
        <name>Mo-molybdopterin</name>
        <dbReference type="ChEBI" id="CHEBI:71302"/>
    </cofactor>
</comment>
<dbReference type="Proteomes" id="UP000639403">
    <property type="component" value="Unassembled WGS sequence"/>
</dbReference>
<evidence type="ECO:0000256" key="2">
    <source>
        <dbReference type="ARBA" id="ARBA00022505"/>
    </source>
</evidence>
<feature type="domain" description="Oxidoreductase molybdopterin-binding" evidence="5">
    <location>
        <begin position="46"/>
        <end position="235"/>
    </location>
</feature>
<accession>A0A8H7P7J6</accession>
<dbReference type="InterPro" id="IPR000572">
    <property type="entry name" value="OxRdtase_Mopterin-bd_dom"/>
</dbReference>
<keyword evidence="3" id="KW-0479">Metal-binding</keyword>
<dbReference type="InterPro" id="IPR014756">
    <property type="entry name" value="Ig_E-set"/>
</dbReference>
<evidence type="ECO:0000259" key="6">
    <source>
        <dbReference type="Pfam" id="PF03404"/>
    </source>
</evidence>
<dbReference type="SUPFAM" id="SSF56524">
    <property type="entry name" value="Oxidoreductase molybdopterin-binding domain"/>
    <property type="match status" value="1"/>
</dbReference>
<dbReference type="Gene3D" id="3.90.420.10">
    <property type="entry name" value="Oxidoreductase, molybdopterin-binding domain"/>
    <property type="match status" value="1"/>
</dbReference>
<evidence type="ECO:0000256" key="3">
    <source>
        <dbReference type="ARBA" id="ARBA00022723"/>
    </source>
</evidence>
<dbReference type="GO" id="GO:0043546">
    <property type="term" value="F:molybdopterin cofactor binding"/>
    <property type="evidence" value="ECO:0007669"/>
    <property type="project" value="TreeGrafter"/>
</dbReference>
<dbReference type="InterPro" id="IPR036374">
    <property type="entry name" value="OxRdtase_Mopterin-bd_sf"/>
</dbReference>
<organism evidence="7 8">
    <name type="scientific">Rhodonia placenta</name>
    <dbReference type="NCBI Taxonomy" id="104341"/>
    <lineage>
        <taxon>Eukaryota</taxon>
        <taxon>Fungi</taxon>
        <taxon>Dikarya</taxon>
        <taxon>Basidiomycota</taxon>
        <taxon>Agaricomycotina</taxon>
        <taxon>Agaricomycetes</taxon>
        <taxon>Polyporales</taxon>
        <taxon>Adustoporiaceae</taxon>
        <taxon>Rhodonia</taxon>
    </lineage>
</organism>
<dbReference type="AlphaFoldDB" id="A0A8H7P7J6"/>
<evidence type="ECO:0000259" key="5">
    <source>
        <dbReference type="Pfam" id="PF00174"/>
    </source>
</evidence>
<dbReference type="Pfam" id="PF03404">
    <property type="entry name" value="Mo-co_dimer"/>
    <property type="match status" value="1"/>
</dbReference>
<reference evidence="7" key="2">
    <citation type="journal article" name="Front. Microbiol.">
        <title>Degradative Capacity of Two Strains of Rhodonia placenta: From Phenotype to Genotype.</title>
        <authorList>
            <person name="Kolle M."/>
            <person name="Horta M.A.C."/>
            <person name="Nowrousian M."/>
            <person name="Ohm R.A."/>
            <person name="Benz J.P."/>
            <person name="Pilgard A."/>
        </authorList>
    </citation>
    <scope>NUCLEOTIDE SEQUENCE</scope>
    <source>
        <strain evidence="7">FPRL280</strain>
    </source>
</reference>
<dbReference type="GO" id="GO:0008482">
    <property type="term" value="F:sulfite oxidase activity"/>
    <property type="evidence" value="ECO:0007669"/>
    <property type="project" value="TreeGrafter"/>
</dbReference>
<dbReference type="GO" id="GO:0020037">
    <property type="term" value="F:heme binding"/>
    <property type="evidence" value="ECO:0007669"/>
    <property type="project" value="TreeGrafter"/>
</dbReference>
<dbReference type="FunFam" id="3.90.420.10:FF:000002">
    <property type="entry name" value="sulfite oxidase, mitochondrial"/>
    <property type="match status" value="1"/>
</dbReference>
<feature type="domain" description="Moybdenum cofactor oxidoreductase dimerisation" evidence="6">
    <location>
        <begin position="276"/>
        <end position="364"/>
    </location>
</feature>
<gene>
    <name evidence="7" type="ORF">IEO21_02681</name>
</gene>
<proteinExistence type="predicted"/>
<keyword evidence="2" id="KW-0500">Molybdenum</keyword>
<protein>
    <recommendedName>
        <fullName evidence="9">Sulfite oxidase</fullName>
    </recommendedName>
</protein>
<dbReference type="EMBL" id="JADOXO010000028">
    <property type="protein sequence ID" value="KAF9818576.1"/>
    <property type="molecule type" value="Genomic_DNA"/>
</dbReference>
<dbReference type="Pfam" id="PF00174">
    <property type="entry name" value="Oxidored_molyb"/>
    <property type="match status" value="1"/>
</dbReference>
<dbReference type="SUPFAM" id="SSF81296">
    <property type="entry name" value="E set domains"/>
    <property type="match status" value="1"/>
</dbReference>
<evidence type="ECO:0000256" key="1">
    <source>
        <dbReference type="ARBA" id="ARBA00001924"/>
    </source>
</evidence>
<evidence type="ECO:0008006" key="9">
    <source>
        <dbReference type="Google" id="ProtNLM"/>
    </source>
</evidence>
<comment type="caution">
    <text evidence="7">The sequence shown here is derived from an EMBL/GenBank/DDBJ whole genome shotgun (WGS) entry which is preliminary data.</text>
</comment>
<dbReference type="GO" id="GO:0005739">
    <property type="term" value="C:mitochondrion"/>
    <property type="evidence" value="ECO:0007669"/>
    <property type="project" value="TreeGrafter"/>
</dbReference>
<dbReference type="InterPro" id="IPR005066">
    <property type="entry name" value="MoCF_OxRdtse_dimer"/>
</dbReference>
<evidence type="ECO:0000313" key="8">
    <source>
        <dbReference type="Proteomes" id="UP000639403"/>
    </source>
</evidence>
<evidence type="ECO:0000256" key="4">
    <source>
        <dbReference type="ARBA" id="ARBA00023002"/>
    </source>
</evidence>
<dbReference type="GO" id="GO:0030151">
    <property type="term" value="F:molybdenum ion binding"/>
    <property type="evidence" value="ECO:0007669"/>
    <property type="project" value="InterPro"/>
</dbReference>
<dbReference type="InterPro" id="IPR008335">
    <property type="entry name" value="Mopterin_OxRdtase_euk"/>
</dbReference>
<sequence length="375" mass="42321">MDFSREPAHSDQLQVRKAHPWNAEPDVATLVEHPLTPEHLVYCRNHCPVKALDGSTFKITIDGLVQHAQAYTLADLAAQFPKKEIVAALQCAGNRRKTMQDRKHHDVEGVLWEEGTICNCRWAGVSMRELLLRAGAPAAAVGKKGEEQRMQSLHLCFASHAAPCEDEDWFGASIPLAKVLDEEGDVLIAYEMNGRPLSPDHGYPFRVVVPGYTGARWVKWVDRISVAERESENFYQQRDYKVLPTKADKEDWWSKVPPILANPLNSVVAVVQFEPPRTLFVKGYAVRGPSGQVSRVEVSIDEGTTWRGTRITYQEGRWSWTLWEAVIGLPETYQGREGKIRSRAIDESGETQQPDMDWNLRGVVYSAVGEKEFRT</sequence>
<dbReference type="PRINTS" id="PR00407">
    <property type="entry name" value="EUMOPTERIN"/>
</dbReference>
<dbReference type="PANTHER" id="PTHR19372">
    <property type="entry name" value="SULFITE REDUCTASE"/>
    <property type="match status" value="1"/>
</dbReference>
<dbReference type="GO" id="GO:0006790">
    <property type="term" value="P:sulfur compound metabolic process"/>
    <property type="evidence" value="ECO:0007669"/>
    <property type="project" value="TreeGrafter"/>
</dbReference>
<dbReference type="PANTHER" id="PTHR19372:SF7">
    <property type="entry name" value="SULFITE OXIDASE, MITOCHONDRIAL"/>
    <property type="match status" value="1"/>
</dbReference>
<name>A0A8H7P7J6_9APHY</name>